<dbReference type="PANTHER" id="PTHR23028">
    <property type="entry name" value="ACETYLTRANSFERASE"/>
    <property type="match status" value="1"/>
</dbReference>
<keyword evidence="4" id="KW-0012">Acyltransferase</keyword>
<comment type="caution">
    <text evidence="4">The sequence shown here is derived from an EMBL/GenBank/DDBJ whole genome shotgun (WGS) entry which is preliminary data.</text>
</comment>
<dbReference type="AlphaFoldDB" id="A0A4Q1KK50"/>
<protein>
    <submittedName>
        <fullName evidence="4">Acyltransferase</fullName>
    </submittedName>
</protein>
<dbReference type="InterPro" id="IPR043968">
    <property type="entry name" value="SGNH"/>
</dbReference>
<keyword evidence="4" id="KW-0808">Transferase</keyword>
<dbReference type="GO" id="GO:0016020">
    <property type="term" value="C:membrane"/>
    <property type="evidence" value="ECO:0007669"/>
    <property type="project" value="TreeGrafter"/>
</dbReference>
<dbReference type="OrthoDB" id="9796461at2"/>
<feature type="domain" description="Acyltransferase 3" evidence="2">
    <location>
        <begin position="12"/>
        <end position="332"/>
    </location>
</feature>
<dbReference type="EMBL" id="SBKP01000004">
    <property type="protein sequence ID" value="RXR29569.1"/>
    <property type="molecule type" value="Genomic_DNA"/>
</dbReference>
<dbReference type="Pfam" id="PF19040">
    <property type="entry name" value="SGNH"/>
    <property type="match status" value="1"/>
</dbReference>
<keyword evidence="1" id="KW-1133">Transmembrane helix</keyword>
<gene>
    <name evidence="4" type="ORF">EQG66_06400</name>
</gene>
<keyword evidence="5" id="KW-1185">Reference proteome</keyword>
<dbReference type="RefSeq" id="WP_129403758.1">
    <property type="nucleotide sequence ID" value="NZ_SBKP01000004.1"/>
</dbReference>
<evidence type="ECO:0000259" key="2">
    <source>
        <dbReference type="Pfam" id="PF01757"/>
    </source>
</evidence>
<sequence>MRHEGGMKYRPDIDGLRAVAVLSVFAYHLRPSLLPAGGLGVDIFFVISGYLIGGIILRECAAGEFSFLRFYERRLRRIVPALLVSILAVLGASALLLMPSELEQGGVSAAAALLSASNLYFWHTVDYFNEAAADMPLLHTWSLGVEEQFYILAPVVLALLAKYARRAILPALVLMLAGSLVLNVSQVQSAPIDAFYLPQGRAWELLAGVILNRLSLPLLAARWAREVVAGLGAALIVLSLALLRPDMGWPGLAAVPPVLGTALIIWTGQHGGSGVARVLAFKPFLWVGLISYSLYLWHWPAIVFAREIALVDVPSNTLSAAIVTFAFLAAWASWRFVEQPFRKGTTMPGRALLAWTGGGAALVLGLCALLVVAKGFPARFDAETVRIASFVQGAEDNPWRRCILTERDDPAQFPADCLAPAVKPGERRILLLGDSHANMFRPALDAIPRARVMEATYAACAPDGALSPQAAQTPCGQLIRKALDVTARAKPDLIVVSWQVKRLNPAQVAALGERLKHIGAPILVIGPTPEYSVRVPKLMAAARVRGEPDLPAHYLSRHIWQADARLAPLARQFATYLSPRAALCDATAKQCALTAGQDPAYYDRQHFNGPGARAIFQQMVREQLSPEERAQLGL</sequence>
<accession>A0A4Q1KK50</accession>
<organism evidence="4 5">
    <name type="scientific">Sphingobium fluviale</name>
    <dbReference type="NCBI Taxonomy" id="2506423"/>
    <lineage>
        <taxon>Bacteria</taxon>
        <taxon>Pseudomonadati</taxon>
        <taxon>Pseudomonadota</taxon>
        <taxon>Alphaproteobacteria</taxon>
        <taxon>Sphingomonadales</taxon>
        <taxon>Sphingomonadaceae</taxon>
        <taxon>Sphingobium</taxon>
    </lineage>
</organism>
<keyword evidence="1" id="KW-0812">Transmembrane</keyword>
<feature type="transmembrane region" description="Helical" evidence="1">
    <location>
        <begin position="171"/>
        <end position="190"/>
    </location>
</feature>
<dbReference type="Proteomes" id="UP000290958">
    <property type="component" value="Unassembled WGS sequence"/>
</dbReference>
<feature type="transmembrane region" description="Helical" evidence="1">
    <location>
        <begin position="279"/>
        <end position="298"/>
    </location>
</feature>
<dbReference type="GO" id="GO:0016747">
    <property type="term" value="F:acyltransferase activity, transferring groups other than amino-acyl groups"/>
    <property type="evidence" value="ECO:0007669"/>
    <property type="project" value="InterPro"/>
</dbReference>
<name>A0A4Q1KK50_9SPHN</name>
<evidence type="ECO:0000256" key="1">
    <source>
        <dbReference type="SAM" id="Phobius"/>
    </source>
</evidence>
<dbReference type="InterPro" id="IPR002656">
    <property type="entry name" value="Acyl_transf_3_dom"/>
</dbReference>
<feature type="transmembrane region" description="Helical" evidence="1">
    <location>
        <begin position="227"/>
        <end position="243"/>
    </location>
</feature>
<feature type="domain" description="SGNH" evidence="3">
    <location>
        <begin position="413"/>
        <end position="619"/>
    </location>
</feature>
<reference evidence="5" key="1">
    <citation type="submission" date="2019-01" db="EMBL/GenBank/DDBJ databases">
        <title>Cytophagaceae bacterium strain CAR-16.</title>
        <authorList>
            <person name="Chen W.-M."/>
        </authorList>
    </citation>
    <scope>NUCLEOTIDE SEQUENCE [LARGE SCALE GENOMIC DNA]</scope>
    <source>
        <strain evidence="5">CHR27</strain>
    </source>
</reference>
<evidence type="ECO:0000313" key="5">
    <source>
        <dbReference type="Proteomes" id="UP000290958"/>
    </source>
</evidence>
<feature type="transmembrane region" description="Helical" evidence="1">
    <location>
        <begin position="148"/>
        <end position="164"/>
    </location>
</feature>
<feature type="transmembrane region" description="Helical" evidence="1">
    <location>
        <begin position="78"/>
        <end position="98"/>
    </location>
</feature>
<proteinExistence type="predicted"/>
<feature type="transmembrane region" description="Helical" evidence="1">
    <location>
        <begin position="318"/>
        <end position="337"/>
    </location>
</feature>
<dbReference type="SUPFAM" id="SSF52266">
    <property type="entry name" value="SGNH hydrolase"/>
    <property type="match status" value="1"/>
</dbReference>
<dbReference type="GO" id="GO:0009103">
    <property type="term" value="P:lipopolysaccharide biosynthetic process"/>
    <property type="evidence" value="ECO:0007669"/>
    <property type="project" value="TreeGrafter"/>
</dbReference>
<dbReference type="InterPro" id="IPR050879">
    <property type="entry name" value="Acyltransferase_3"/>
</dbReference>
<evidence type="ECO:0000313" key="4">
    <source>
        <dbReference type="EMBL" id="RXR29569.1"/>
    </source>
</evidence>
<feature type="transmembrane region" description="Helical" evidence="1">
    <location>
        <begin position="36"/>
        <end position="57"/>
    </location>
</feature>
<feature type="transmembrane region" description="Helical" evidence="1">
    <location>
        <begin position="349"/>
        <end position="373"/>
    </location>
</feature>
<keyword evidence="1" id="KW-0472">Membrane</keyword>
<dbReference type="PANTHER" id="PTHR23028:SF53">
    <property type="entry name" value="ACYL_TRANSF_3 DOMAIN-CONTAINING PROTEIN"/>
    <property type="match status" value="1"/>
</dbReference>
<dbReference type="Pfam" id="PF01757">
    <property type="entry name" value="Acyl_transf_3"/>
    <property type="match status" value="1"/>
</dbReference>
<feature type="transmembrane region" description="Helical" evidence="1">
    <location>
        <begin position="249"/>
        <end position="267"/>
    </location>
</feature>
<evidence type="ECO:0000259" key="3">
    <source>
        <dbReference type="Pfam" id="PF19040"/>
    </source>
</evidence>